<dbReference type="EMBL" id="CP021255">
    <property type="protein sequence ID" value="AVD71037.1"/>
    <property type="molecule type" value="Genomic_DNA"/>
</dbReference>
<sequence>MKKILVASAALLMTTGLAGIAQAADAEPGVSLKGDARVRAVYRDNFDFGNSDKDGHSYMDSRVRLTVKGTAAGGAYAIGRMTMLSSKLENNDEDDPSTAVDPNTIWVDKAYIGIPFSETFILEGGKYRVTYGNGFFYDDLPVAGLRGIIKTGNVEINPFIEWESEGQASKIKQDKDEDNDSMRYGVHVGVQFNDDWNGGVLVAYQSDDRVQSVLNEDGTLETFSQHKGWLGSLYFSGKAGNFGLDGEFAYNEGNLAGFNQWVDDRHDYGGKGIGTDETDAGFGAYLQPSYTIDALTLALNFGGTDGGFIAAPGFGFVMIGADHPLTVVSPGELGDWLWAGFVASYAISDDLNLTGNIVYATIDNDASVGTDSLENALEVSAVLDYTISKGATFTWYGGVLIPSFEDSTVEDDPAVGTYGRLQVKF</sequence>
<protein>
    <recommendedName>
        <fullName evidence="4">Porin</fullName>
    </recommendedName>
</protein>
<organism evidence="2 3">
    <name type="scientific">Desulfobulbus oralis</name>
    <dbReference type="NCBI Taxonomy" id="1986146"/>
    <lineage>
        <taxon>Bacteria</taxon>
        <taxon>Pseudomonadati</taxon>
        <taxon>Thermodesulfobacteriota</taxon>
        <taxon>Desulfobulbia</taxon>
        <taxon>Desulfobulbales</taxon>
        <taxon>Desulfobulbaceae</taxon>
        <taxon>Desulfobulbus</taxon>
    </lineage>
</organism>
<evidence type="ECO:0008006" key="4">
    <source>
        <dbReference type="Google" id="ProtNLM"/>
    </source>
</evidence>
<dbReference type="RefSeq" id="WP_104936315.1">
    <property type="nucleotide sequence ID" value="NZ_CP021255.1"/>
</dbReference>
<dbReference type="AlphaFoldDB" id="A0A2L1GN46"/>
<reference evidence="2 3" key="1">
    <citation type="journal article" date="2018" name="MBio">
        <title>Insights into the evolution of host association through the isolation and characterization of a novel human periodontal pathobiont, Desulfobulbus oralis.</title>
        <authorList>
            <person name="Cross K.L."/>
            <person name="Chirania P."/>
            <person name="Xiong W."/>
            <person name="Beall C.J."/>
            <person name="Elkins J.G."/>
            <person name="Giannone R.J."/>
            <person name="Griffen A.L."/>
            <person name="Guss A.M."/>
            <person name="Hettich R.L."/>
            <person name="Joshi S.S."/>
            <person name="Mokrzan E.M."/>
            <person name="Martin R.K."/>
            <person name="Zhulin I.B."/>
            <person name="Leys E.J."/>
            <person name="Podar M."/>
        </authorList>
    </citation>
    <scope>NUCLEOTIDE SEQUENCE [LARGE SCALE GENOMIC DNA]</scope>
    <source>
        <strain evidence="2 3">ORNL</strain>
    </source>
</reference>
<accession>A0A2L1GN46</accession>
<dbReference type="KEGG" id="deo:CAY53_05715"/>
<name>A0A2L1GN46_9BACT</name>
<feature type="signal peptide" evidence="1">
    <location>
        <begin position="1"/>
        <end position="23"/>
    </location>
</feature>
<gene>
    <name evidence="2" type="ORF">CAY53_05715</name>
</gene>
<keyword evidence="1" id="KW-0732">Signal</keyword>
<proteinExistence type="predicted"/>
<dbReference type="OrthoDB" id="5429955at2"/>
<evidence type="ECO:0000313" key="2">
    <source>
        <dbReference type="EMBL" id="AVD71037.1"/>
    </source>
</evidence>
<evidence type="ECO:0000313" key="3">
    <source>
        <dbReference type="Proteomes" id="UP000239867"/>
    </source>
</evidence>
<keyword evidence="3" id="KW-1185">Reference proteome</keyword>
<dbReference type="Proteomes" id="UP000239867">
    <property type="component" value="Chromosome"/>
</dbReference>
<evidence type="ECO:0000256" key="1">
    <source>
        <dbReference type="SAM" id="SignalP"/>
    </source>
</evidence>
<dbReference type="SUPFAM" id="SSF56935">
    <property type="entry name" value="Porins"/>
    <property type="match status" value="1"/>
</dbReference>
<feature type="chain" id="PRO_5014688505" description="Porin" evidence="1">
    <location>
        <begin position="24"/>
        <end position="425"/>
    </location>
</feature>